<feature type="non-terminal residue" evidence="2">
    <location>
        <position position="1"/>
    </location>
</feature>
<gene>
    <name evidence="2" type="ORF">FMOSSE_LOCUS15644</name>
</gene>
<organism evidence="2 3">
    <name type="scientific">Funneliformis mosseae</name>
    <name type="common">Endomycorrhizal fungus</name>
    <name type="synonym">Glomus mosseae</name>
    <dbReference type="NCBI Taxonomy" id="27381"/>
    <lineage>
        <taxon>Eukaryota</taxon>
        <taxon>Fungi</taxon>
        <taxon>Fungi incertae sedis</taxon>
        <taxon>Mucoromycota</taxon>
        <taxon>Glomeromycotina</taxon>
        <taxon>Glomeromycetes</taxon>
        <taxon>Glomerales</taxon>
        <taxon>Glomeraceae</taxon>
        <taxon>Funneliformis</taxon>
    </lineage>
</organism>
<keyword evidence="3" id="KW-1185">Reference proteome</keyword>
<feature type="non-terminal residue" evidence="2">
    <location>
        <position position="217"/>
    </location>
</feature>
<sequence length="217" mass="25708">MSAHWDVYFDETSPKEYRLLSFYQHRQQQEDFTFSFQKEASRLRKSLDLLVKEVYSDRQYERLPVVPRRGKTHTTTYGRLSVVPRRGKTHTTTVGILRVAHLMVLRNHRSKNTEIDRLWNEVERESLEIEHAKEKKQLQLDQLKIARVMTKGTEHGVGNIMENVNMELVESATYLKRRRDVDYKEDRDGYTTPCPKSSMVNNPEDEPKPKRRAKTDD</sequence>
<dbReference type="AlphaFoldDB" id="A0A9N9NHA3"/>
<proteinExistence type="predicted"/>
<dbReference type="EMBL" id="CAJVPP010016893">
    <property type="protein sequence ID" value="CAG8730952.1"/>
    <property type="molecule type" value="Genomic_DNA"/>
</dbReference>
<name>A0A9N9NHA3_FUNMO</name>
<feature type="region of interest" description="Disordered" evidence="1">
    <location>
        <begin position="180"/>
        <end position="217"/>
    </location>
</feature>
<reference evidence="2" key="1">
    <citation type="submission" date="2021-06" db="EMBL/GenBank/DDBJ databases">
        <authorList>
            <person name="Kallberg Y."/>
            <person name="Tangrot J."/>
            <person name="Rosling A."/>
        </authorList>
    </citation>
    <scope>NUCLEOTIDE SEQUENCE</scope>
    <source>
        <strain evidence="2">87-6 pot B 2015</strain>
    </source>
</reference>
<evidence type="ECO:0000313" key="3">
    <source>
        <dbReference type="Proteomes" id="UP000789375"/>
    </source>
</evidence>
<evidence type="ECO:0000256" key="1">
    <source>
        <dbReference type="SAM" id="MobiDB-lite"/>
    </source>
</evidence>
<accession>A0A9N9NHA3</accession>
<dbReference type="Proteomes" id="UP000789375">
    <property type="component" value="Unassembled WGS sequence"/>
</dbReference>
<feature type="compositionally biased region" description="Basic and acidic residues" evidence="1">
    <location>
        <begin position="180"/>
        <end position="189"/>
    </location>
</feature>
<comment type="caution">
    <text evidence="2">The sequence shown here is derived from an EMBL/GenBank/DDBJ whole genome shotgun (WGS) entry which is preliminary data.</text>
</comment>
<evidence type="ECO:0000313" key="2">
    <source>
        <dbReference type="EMBL" id="CAG8730952.1"/>
    </source>
</evidence>
<protein>
    <submittedName>
        <fullName evidence="2">3784_t:CDS:1</fullName>
    </submittedName>
</protein>